<evidence type="ECO:0000313" key="2">
    <source>
        <dbReference type="Proteomes" id="UP000035762"/>
    </source>
</evidence>
<keyword evidence="2" id="KW-1185">Reference proteome</keyword>
<dbReference type="EMBL" id="CCAZ020000001">
    <property type="protein sequence ID" value="CEG08887.1"/>
    <property type="molecule type" value="Genomic_DNA"/>
</dbReference>
<dbReference type="AntiFam" id="ANF00152">
    <property type="entry name" value="Shadow ORF (opposite nadB1)"/>
</dbReference>
<protein>
    <submittedName>
        <fullName evidence="1">Uncharacterized protein</fullName>
    </submittedName>
</protein>
<organism evidence="1 2">
    <name type="scientific">Afipia felis</name>
    <name type="common">Cat scratch disease bacillus</name>
    <dbReference type="NCBI Taxonomy" id="1035"/>
    <lineage>
        <taxon>Bacteria</taxon>
        <taxon>Pseudomonadati</taxon>
        <taxon>Pseudomonadota</taxon>
        <taxon>Alphaproteobacteria</taxon>
        <taxon>Hyphomicrobiales</taxon>
        <taxon>Nitrobacteraceae</taxon>
        <taxon>Afipia</taxon>
    </lineage>
</organism>
<dbReference type="AlphaFoldDB" id="A0A090MRT0"/>
<name>A0A090MRT0_AFIFE</name>
<proteinExistence type="predicted"/>
<sequence length="135" mass="14314">MDDAARGVRGLAANRKPAFKIAVERHAIAQKVINASRGFAGQPMSNCFIDDAAADGDGVARVRFRGVAFADGCGDAALRPHAGRAFAERGGRNDGDGTWSEFQCAEQARKPRADDDDMVGRLRPSGFLVAHAVCL</sequence>
<gene>
    <name evidence="1" type="ORF">BN961_02307</name>
</gene>
<evidence type="ECO:0000313" key="1">
    <source>
        <dbReference type="EMBL" id="CEG08887.1"/>
    </source>
</evidence>
<reference evidence="1 2" key="1">
    <citation type="journal article" date="2014" name="Genome Announc.">
        <title>Genome Sequence of Afipia felis Strain 76713, Isolated in Hospital Water Using an Amoeba Co-Culture Procedure.</title>
        <authorList>
            <person name="Benamar S."/>
            <person name="La Scola B."/>
            <person name="Croce O."/>
        </authorList>
    </citation>
    <scope>NUCLEOTIDE SEQUENCE [LARGE SCALE GENOMIC DNA]</scope>
    <source>
        <strain evidence="1 2">76713</strain>
    </source>
</reference>
<comment type="caution">
    <text evidence="1">The sequence shown here is derived from an EMBL/GenBank/DDBJ whole genome shotgun (WGS) entry which is preliminary data.</text>
</comment>
<dbReference type="Proteomes" id="UP000035762">
    <property type="component" value="Unassembled WGS sequence"/>
</dbReference>
<accession>A0A090MRT0</accession>